<reference evidence="1 2" key="1">
    <citation type="submission" date="2015-11" db="EMBL/GenBank/DDBJ databases">
        <title>Genomic analysis of 38 Legionella species identifies large and diverse effector repertoires.</title>
        <authorList>
            <person name="Burstein D."/>
            <person name="Amaro F."/>
            <person name="Zusman T."/>
            <person name="Lifshitz Z."/>
            <person name="Cohen O."/>
            <person name="Gilbert J.A."/>
            <person name="Pupko T."/>
            <person name="Shuman H.A."/>
            <person name="Segal G."/>
        </authorList>
    </citation>
    <scope>NUCLEOTIDE SEQUENCE [LARGE SCALE GENOMIC DNA]</scope>
    <source>
        <strain evidence="1 2">SE-32A-C8</strain>
    </source>
</reference>
<gene>
    <name evidence="1" type="ORF">Lery_2884</name>
</gene>
<evidence type="ECO:0008006" key="3">
    <source>
        <dbReference type="Google" id="ProtNLM"/>
    </source>
</evidence>
<sequence length="519" mass="58115">MTRKHPLFPTFQEVADNADLARSDHLPVLTKVPLGEKKGSLNIVSLNILGHEGCSGVHPLGMEIPEGHTLKRYQHIASGLANSIKKQAVDVILLQEADKSIVPYLKEALGKGWEIIIDDFGVISCYNNERLVLQGTSGNKESRIRSMAFQDTHSGLSIDVHNIWGLYSPFPHHMEKQYHALLTKTKSDLSVIMGDTNSRLAPPGDHTKRNLTTGIIPPIIAKANGLPFDTQITDHPDGGFYREKGGIIRQLPTETLDFDTADVVMDKRSETDANVWPEYRMVMCLDNYYQETAIIAGRTIFAYEDELNHEFGQNNLVVRMASDSFNNKAVAIRFPNNSEAFQLIKNELEEEAGFQFREVQPTDFKDGTQPLPCVFAPIEKVALLHRAVQKAVSETVLKNQAAQRIQLEINRLSTPHWYLNDASDKINSLKELKTRLSTAAADSTAEDILSIIKTWEAEEAPASQNTKQYNINNKHQLMGVHRNIFFSPIRPGKSTETQNTLQWLKDKLGDKPDLNASVS</sequence>
<organism evidence="1 2">
    <name type="scientific">Legionella erythra</name>
    <dbReference type="NCBI Taxonomy" id="448"/>
    <lineage>
        <taxon>Bacteria</taxon>
        <taxon>Pseudomonadati</taxon>
        <taxon>Pseudomonadota</taxon>
        <taxon>Gammaproteobacteria</taxon>
        <taxon>Legionellales</taxon>
        <taxon>Legionellaceae</taxon>
        <taxon>Legionella</taxon>
    </lineage>
</organism>
<evidence type="ECO:0000313" key="2">
    <source>
        <dbReference type="Proteomes" id="UP000054773"/>
    </source>
</evidence>
<name>A0A0W0TGW3_LEGER</name>
<dbReference type="SUPFAM" id="SSF56219">
    <property type="entry name" value="DNase I-like"/>
    <property type="match status" value="1"/>
</dbReference>
<dbReference type="EMBL" id="LNYA01000034">
    <property type="protein sequence ID" value="KTC94717.1"/>
    <property type="molecule type" value="Genomic_DNA"/>
</dbReference>
<dbReference type="Proteomes" id="UP000054773">
    <property type="component" value="Unassembled WGS sequence"/>
</dbReference>
<accession>A0A0W0TGW3</accession>
<dbReference type="Gene3D" id="3.60.10.10">
    <property type="entry name" value="Endonuclease/exonuclease/phosphatase"/>
    <property type="match status" value="1"/>
</dbReference>
<dbReference type="RefSeq" id="WP_058527942.1">
    <property type="nucleotide sequence ID" value="NZ_CAAAHY010000033.1"/>
</dbReference>
<dbReference type="OrthoDB" id="5650468at2"/>
<evidence type="ECO:0000313" key="1">
    <source>
        <dbReference type="EMBL" id="KTC94717.1"/>
    </source>
</evidence>
<protein>
    <recommendedName>
        <fullName evidence="3">Endonuclease/Exonuclease/phosphatase family protein</fullName>
    </recommendedName>
</protein>
<dbReference type="PATRIC" id="fig|448.7.peg.3031"/>
<keyword evidence="2" id="KW-1185">Reference proteome</keyword>
<comment type="caution">
    <text evidence="1">The sequence shown here is derived from an EMBL/GenBank/DDBJ whole genome shotgun (WGS) entry which is preliminary data.</text>
</comment>
<dbReference type="AlphaFoldDB" id="A0A0W0TGW3"/>
<proteinExistence type="predicted"/>
<dbReference type="InterPro" id="IPR036691">
    <property type="entry name" value="Endo/exonu/phosph_ase_sf"/>
</dbReference>